<feature type="domain" description="HNH nuclease" evidence="2">
    <location>
        <begin position="132"/>
        <end position="192"/>
    </location>
</feature>
<dbReference type="Gene3D" id="1.10.30.50">
    <property type="match status" value="1"/>
</dbReference>
<dbReference type="Pfam" id="PF01844">
    <property type="entry name" value="HNH"/>
    <property type="match status" value="1"/>
</dbReference>
<dbReference type="SMART" id="SM00507">
    <property type="entry name" value="HNHc"/>
    <property type="match status" value="1"/>
</dbReference>
<sequence>MDSNDVRRAFKEYNNGKRPQNSGQPKYVFVLNPDDEQLYPLKIIRALACHAPANAVNTRVAAKELRNLGFEAIDIQTNALYPNQNFDSEFDKKVKKALHDSPEKRQKRLDRKKIKKPSYSFVKIRQFHRDPDVVAEVLYQANGVCGACKKPAPFNRKVDNMPYLEVHHKIPLSQNGDDSVSNCIALCPNCHRKIHFGNNS</sequence>
<comment type="caution">
    <text evidence="3">The sequence shown here is derived from an EMBL/GenBank/DDBJ whole genome shotgun (WGS) entry which is preliminary data.</text>
</comment>
<feature type="compositionally biased region" description="Basic and acidic residues" evidence="1">
    <location>
        <begin position="1"/>
        <end position="15"/>
    </location>
</feature>
<dbReference type="InterPro" id="IPR003615">
    <property type="entry name" value="HNH_nuc"/>
</dbReference>
<dbReference type="STRING" id="667128.HMPREF0621_0946"/>
<keyword evidence="3" id="KW-0255">Endonuclease</keyword>
<dbReference type="HOGENOM" id="CLU_114102_0_0_6"/>
<feature type="region of interest" description="Disordered" evidence="1">
    <location>
        <begin position="1"/>
        <end position="25"/>
    </location>
</feature>
<dbReference type="OrthoDB" id="9802640at2"/>
<accession>C9PPM2</accession>
<dbReference type="GO" id="GO:0016787">
    <property type="term" value="F:hydrolase activity"/>
    <property type="evidence" value="ECO:0007669"/>
    <property type="project" value="UniProtKB-KW"/>
</dbReference>
<proteinExistence type="predicted"/>
<keyword evidence="3" id="KW-0540">Nuclease</keyword>
<organism evidence="3 4">
    <name type="scientific">Pasteurella dagmatis ATCC 43325</name>
    <dbReference type="NCBI Taxonomy" id="667128"/>
    <lineage>
        <taxon>Bacteria</taxon>
        <taxon>Pseudomonadati</taxon>
        <taxon>Pseudomonadota</taxon>
        <taxon>Gammaproteobacteria</taxon>
        <taxon>Pasteurellales</taxon>
        <taxon>Pasteurellaceae</taxon>
        <taxon>Pasteurella</taxon>
    </lineage>
</organism>
<keyword evidence="3" id="KW-0378">Hydrolase</keyword>
<evidence type="ECO:0000313" key="4">
    <source>
        <dbReference type="Proteomes" id="UP000005519"/>
    </source>
</evidence>
<dbReference type="EC" id="3.1.21.-" evidence="3"/>
<dbReference type="EMBL" id="ACZR01000011">
    <property type="protein sequence ID" value="EEX50323.1"/>
    <property type="molecule type" value="Genomic_DNA"/>
</dbReference>
<dbReference type="GO" id="GO:0003676">
    <property type="term" value="F:nucleic acid binding"/>
    <property type="evidence" value="ECO:0007669"/>
    <property type="project" value="InterPro"/>
</dbReference>
<dbReference type="RefSeq" id="WP_005764392.1">
    <property type="nucleotide sequence ID" value="NZ_GG704813.1"/>
</dbReference>
<evidence type="ECO:0000256" key="1">
    <source>
        <dbReference type="SAM" id="MobiDB-lite"/>
    </source>
</evidence>
<dbReference type="Proteomes" id="UP000005519">
    <property type="component" value="Unassembled WGS sequence"/>
</dbReference>
<dbReference type="AlphaFoldDB" id="C9PPM2"/>
<gene>
    <name evidence="3" type="ORF">HMPREF0621_0946</name>
</gene>
<evidence type="ECO:0000259" key="2">
    <source>
        <dbReference type="SMART" id="SM00507"/>
    </source>
</evidence>
<name>C9PPM2_9PAST</name>
<keyword evidence="4" id="KW-1185">Reference proteome</keyword>
<dbReference type="InterPro" id="IPR002711">
    <property type="entry name" value="HNH"/>
</dbReference>
<protein>
    <submittedName>
        <fullName evidence="3">HNH endonuclease domain protein</fullName>
        <ecNumber evidence="3">3.1.21.-</ecNumber>
    </submittedName>
</protein>
<dbReference type="GO" id="GO:0008270">
    <property type="term" value="F:zinc ion binding"/>
    <property type="evidence" value="ECO:0007669"/>
    <property type="project" value="InterPro"/>
</dbReference>
<dbReference type="CDD" id="cd00085">
    <property type="entry name" value="HNHc"/>
    <property type="match status" value="1"/>
</dbReference>
<dbReference type="GO" id="GO:0004519">
    <property type="term" value="F:endonuclease activity"/>
    <property type="evidence" value="ECO:0007669"/>
    <property type="project" value="UniProtKB-KW"/>
</dbReference>
<evidence type="ECO:0000313" key="3">
    <source>
        <dbReference type="EMBL" id="EEX50323.1"/>
    </source>
</evidence>
<reference evidence="3 4" key="1">
    <citation type="submission" date="2009-10" db="EMBL/GenBank/DDBJ databases">
        <authorList>
            <person name="Muzny D."/>
            <person name="Qin X."/>
            <person name="Deng J."/>
            <person name="Jiang H."/>
            <person name="Liu Y."/>
            <person name="Qu J."/>
            <person name="Song X.-Z."/>
            <person name="Zhang L."/>
            <person name="Thornton R."/>
            <person name="Coyle M."/>
            <person name="Francisco L."/>
            <person name="Jackson L."/>
            <person name="Javaid M."/>
            <person name="Korchina V."/>
            <person name="Kovar C."/>
            <person name="Mata R."/>
            <person name="Mathew T."/>
            <person name="Ngo R."/>
            <person name="Nguyen L."/>
            <person name="Nguyen N."/>
            <person name="Okwuonu G."/>
            <person name="Ongeri F."/>
            <person name="Pham C."/>
            <person name="Simmons D."/>
            <person name="Wilczek-Boney K."/>
            <person name="Hale W."/>
            <person name="Jakkamsetti A."/>
            <person name="Pham P."/>
            <person name="Ruth R."/>
            <person name="San Lucas F."/>
            <person name="Warren J."/>
            <person name="Zhang J."/>
            <person name="Zhao Z."/>
            <person name="Zhou C."/>
            <person name="Zhu D."/>
            <person name="Lee S."/>
            <person name="Bess C."/>
            <person name="Blankenburg K."/>
            <person name="Forbes L."/>
            <person name="Fu Q."/>
            <person name="Gubbala S."/>
            <person name="Hirani K."/>
            <person name="Jayaseelan J.C."/>
            <person name="Lara F."/>
            <person name="Munidasa M."/>
            <person name="Palculict T."/>
            <person name="Patil S."/>
            <person name="Pu L.-L."/>
            <person name="Saada N."/>
            <person name="Tang L."/>
            <person name="Weissenberger G."/>
            <person name="Zhu Y."/>
            <person name="Hemphill L."/>
            <person name="Shang Y."/>
            <person name="Youmans B."/>
            <person name="Ayvaz T."/>
            <person name="Ross M."/>
            <person name="Santibanez J."/>
            <person name="Aqrawi P."/>
            <person name="Gross S."/>
            <person name="Joshi V."/>
            <person name="Fowler G."/>
            <person name="Nazareth L."/>
            <person name="Reid J."/>
            <person name="Worley K."/>
            <person name="Petrosino J."/>
            <person name="Highlander S."/>
            <person name="Gibbs R."/>
        </authorList>
    </citation>
    <scope>NUCLEOTIDE SEQUENCE [LARGE SCALE GENOMIC DNA]</scope>
    <source>
        <strain evidence="3 4">ATCC 43325</strain>
    </source>
</reference>